<dbReference type="AlphaFoldDB" id="A0A1V9XDL0"/>
<name>A0A1V9XDL0_9ACAR</name>
<protein>
    <submittedName>
        <fullName evidence="1">Uncharacterized protein</fullName>
    </submittedName>
</protein>
<sequence>MALTGNTIRNCACHKTNVCGARLSAASVRAFASGGFNSSWKLRLRECGHARTSVLYENGPASDKKTRCQAAHANITEDPRRANNTRVLTKAATPSSKVAEEVMGPTHWTSQSGGCLWAAVSSHDAMFGRKYTRIYRMDELNPSSRQGQ</sequence>
<comment type="caution">
    <text evidence="1">The sequence shown here is derived from an EMBL/GenBank/DDBJ whole genome shotgun (WGS) entry which is preliminary data.</text>
</comment>
<dbReference type="InParanoid" id="A0A1V9XDL0"/>
<proteinExistence type="predicted"/>
<dbReference type="EMBL" id="MNPL01013976">
    <property type="protein sequence ID" value="OQR71640.1"/>
    <property type="molecule type" value="Genomic_DNA"/>
</dbReference>
<organism evidence="1 2">
    <name type="scientific">Tropilaelaps mercedesae</name>
    <dbReference type="NCBI Taxonomy" id="418985"/>
    <lineage>
        <taxon>Eukaryota</taxon>
        <taxon>Metazoa</taxon>
        <taxon>Ecdysozoa</taxon>
        <taxon>Arthropoda</taxon>
        <taxon>Chelicerata</taxon>
        <taxon>Arachnida</taxon>
        <taxon>Acari</taxon>
        <taxon>Parasitiformes</taxon>
        <taxon>Mesostigmata</taxon>
        <taxon>Gamasina</taxon>
        <taxon>Dermanyssoidea</taxon>
        <taxon>Laelapidae</taxon>
        <taxon>Tropilaelaps</taxon>
    </lineage>
</organism>
<reference evidence="1 2" key="1">
    <citation type="journal article" date="2017" name="Gigascience">
        <title>Draft genome of the honey bee ectoparasitic mite, Tropilaelaps mercedesae, is shaped by the parasitic life history.</title>
        <authorList>
            <person name="Dong X."/>
            <person name="Armstrong S.D."/>
            <person name="Xia D."/>
            <person name="Makepeace B.L."/>
            <person name="Darby A.C."/>
            <person name="Kadowaki T."/>
        </authorList>
    </citation>
    <scope>NUCLEOTIDE SEQUENCE [LARGE SCALE GENOMIC DNA]</scope>
    <source>
        <strain evidence="1">Wuxi-XJTLU</strain>
    </source>
</reference>
<evidence type="ECO:0000313" key="1">
    <source>
        <dbReference type="EMBL" id="OQR71640.1"/>
    </source>
</evidence>
<evidence type="ECO:0000313" key="2">
    <source>
        <dbReference type="Proteomes" id="UP000192247"/>
    </source>
</evidence>
<accession>A0A1V9XDL0</accession>
<keyword evidence="2" id="KW-1185">Reference proteome</keyword>
<dbReference type="Proteomes" id="UP000192247">
    <property type="component" value="Unassembled WGS sequence"/>
</dbReference>
<gene>
    <name evidence="1" type="ORF">BIW11_03932</name>
</gene>